<dbReference type="PANTHER" id="PTHR48111">
    <property type="entry name" value="REGULATOR OF RPOS"/>
    <property type="match status" value="1"/>
</dbReference>
<keyword evidence="11" id="KW-1185">Reference proteome</keyword>
<reference evidence="11" key="1">
    <citation type="journal article" date="2019" name="Int. J. Syst. Evol. Microbiol.">
        <title>The Global Catalogue of Microorganisms (GCM) 10K type strain sequencing project: providing services to taxonomists for standard genome sequencing and annotation.</title>
        <authorList>
            <consortium name="The Broad Institute Genomics Platform"/>
            <consortium name="The Broad Institute Genome Sequencing Center for Infectious Disease"/>
            <person name="Wu L."/>
            <person name="Ma J."/>
        </authorList>
    </citation>
    <scope>NUCLEOTIDE SEQUENCE [LARGE SCALE GENOMIC DNA]</scope>
    <source>
        <strain evidence="11">JCM 17858</strain>
    </source>
</reference>
<dbReference type="Pfam" id="PF00486">
    <property type="entry name" value="Trans_reg_C"/>
    <property type="match status" value="1"/>
</dbReference>
<dbReference type="SUPFAM" id="SSF52172">
    <property type="entry name" value="CheY-like"/>
    <property type="match status" value="1"/>
</dbReference>
<dbReference type="SMART" id="SM00862">
    <property type="entry name" value="Trans_reg_C"/>
    <property type="match status" value="1"/>
</dbReference>
<evidence type="ECO:0000256" key="7">
    <source>
        <dbReference type="PROSITE-ProRule" id="PRU01091"/>
    </source>
</evidence>
<organism evidence="10 11">
    <name type="scientific">Sphingobacterium thermophilum</name>
    <dbReference type="NCBI Taxonomy" id="768534"/>
    <lineage>
        <taxon>Bacteria</taxon>
        <taxon>Pseudomonadati</taxon>
        <taxon>Bacteroidota</taxon>
        <taxon>Sphingobacteriia</taxon>
        <taxon>Sphingobacteriales</taxon>
        <taxon>Sphingobacteriaceae</taxon>
        <taxon>Sphingobacterium</taxon>
    </lineage>
</organism>
<evidence type="ECO:0000256" key="1">
    <source>
        <dbReference type="ARBA" id="ARBA00022553"/>
    </source>
</evidence>
<evidence type="ECO:0000256" key="2">
    <source>
        <dbReference type="ARBA" id="ARBA00023012"/>
    </source>
</evidence>
<evidence type="ECO:0000256" key="6">
    <source>
        <dbReference type="PROSITE-ProRule" id="PRU00169"/>
    </source>
</evidence>
<dbReference type="PROSITE" id="PS50110">
    <property type="entry name" value="RESPONSE_REGULATORY"/>
    <property type="match status" value="1"/>
</dbReference>
<dbReference type="InterPro" id="IPR036388">
    <property type="entry name" value="WH-like_DNA-bd_sf"/>
</dbReference>
<accession>A0ABP8QU94</accession>
<dbReference type="InterPro" id="IPR011006">
    <property type="entry name" value="CheY-like_superfamily"/>
</dbReference>
<dbReference type="CDD" id="cd00383">
    <property type="entry name" value="trans_reg_C"/>
    <property type="match status" value="1"/>
</dbReference>
<dbReference type="RefSeq" id="WP_345063195.1">
    <property type="nucleotide sequence ID" value="NZ_BAABGR010000002.1"/>
</dbReference>
<evidence type="ECO:0000256" key="4">
    <source>
        <dbReference type="ARBA" id="ARBA00023125"/>
    </source>
</evidence>
<sequence>MKILIIEDELQLQGAIQEFLVGEQFLVEVASTFDSGLEKALTYSYDCILLDIMLPGGSGLDILKVMRQEGVKSPVLILSAKDSVDDKVVGLERGADDYLAKPFHFAELLARVKSIIRRNVQHGTLFLTYKNVMLDPDTREVSVGGVPLLLNRKEYDLFYYFMLRPNRLLEKMTIAETVWGDHADQADNLDFIYSQIKNLRKKLKTAGAELDIQAVYGVGYKLV</sequence>
<dbReference type="Gene3D" id="3.40.50.2300">
    <property type="match status" value="1"/>
</dbReference>
<feature type="domain" description="Response regulatory" evidence="8">
    <location>
        <begin position="2"/>
        <end position="116"/>
    </location>
</feature>
<keyword evidence="5" id="KW-0804">Transcription</keyword>
<name>A0ABP8QU94_9SPHI</name>
<dbReference type="PANTHER" id="PTHR48111:SF22">
    <property type="entry name" value="REGULATOR OF RPOS"/>
    <property type="match status" value="1"/>
</dbReference>
<dbReference type="SMART" id="SM00448">
    <property type="entry name" value="REC"/>
    <property type="match status" value="1"/>
</dbReference>
<feature type="domain" description="OmpR/PhoB-type" evidence="9">
    <location>
        <begin position="124"/>
        <end position="223"/>
    </location>
</feature>
<dbReference type="Pfam" id="PF00072">
    <property type="entry name" value="Response_reg"/>
    <property type="match status" value="1"/>
</dbReference>
<evidence type="ECO:0000313" key="10">
    <source>
        <dbReference type="EMBL" id="GAA4510136.1"/>
    </source>
</evidence>
<dbReference type="InterPro" id="IPR039420">
    <property type="entry name" value="WalR-like"/>
</dbReference>
<evidence type="ECO:0000256" key="5">
    <source>
        <dbReference type="ARBA" id="ARBA00023163"/>
    </source>
</evidence>
<dbReference type="InterPro" id="IPR001789">
    <property type="entry name" value="Sig_transdc_resp-reg_receiver"/>
</dbReference>
<evidence type="ECO:0000313" key="11">
    <source>
        <dbReference type="Proteomes" id="UP001500394"/>
    </source>
</evidence>
<evidence type="ECO:0000259" key="9">
    <source>
        <dbReference type="PROSITE" id="PS51755"/>
    </source>
</evidence>
<evidence type="ECO:0000256" key="3">
    <source>
        <dbReference type="ARBA" id="ARBA00023015"/>
    </source>
</evidence>
<feature type="DNA-binding region" description="OmpR/PhoB-type" evidence="7">
    <location>
        <begin position="124"/>
        <end position="223"/>
    </location>
</feature>
<dbReference type="InterPro" id="IPR001867">
    <property type="entry name" value="OmpR/PhoB-type_DNA-bd"/>
</dbReference>
<feature type="modified residue" description="4-aspartylphosphate" evidence="6">
    <location>
        <position position="51"/>
    </location>
</feature>
<evidence type="ECO:0000259" key="8">
    <source>
        <dbReference type="PROSITE" id="PS50110"/>
    </source>
</evidence>
<dbReference type="Proteomes" id="UP001500394">
    <property type="component" value="Unassembled WGS sequence"/>
</dbReference>
<keyword evidence="3" id="KW-0805">Transcription regulation</keyword>
<keyword evidence="1 6" id="KW-0597">Phosphoprotein</keyword>
<dbReference type="Gene3D" id="1.10.10.10">
    <property type="entry name" value="Winged helix-like DNA-binding domain superfamily/Winged helix DNA-binding domain"/>
    <property type="match status" value="1"/>
</dbReference>
<comment type="caution">
    <text evidence="10">The sequence shown here is derived from an EMBL/GenBank/DDBJ whole genome shotgun (WGS) entry which is preliminary data.</text>
</comment>
<proteinExistence type="predicted"/>
<dbReference type="Gene3D" id="6.10.250.690">
    <property type="match status" value="1"/>
</dbReference>
<dbReference type="SUPFAM" id="SSF46894">
    <property type="entry name" value="C-terminal effector domain of the bipartite response regulators"/>
    <property type="match status" value="1"/>
</dbReference>
<dbReference type="EMBL" id="BAABGR010000002">
    <property type="protein sequence ID" value="GAA4510136.1"/>
    <property type="molecule type" value="Genomic_DNA"/>
</dbReference>
<dbReference type="PROSITE" id="PS51755">
    <property type="entry name" value="OMPR_PHOB"/>
    <property type="match status" value="1"/>
</dbReference>
<protein>
    <submittedName>
        <fullName evidence="10">Response regulator transcription factor</fullName>
    </submittedName>
</protein>
<dbReference type="InterPro" id="IPR016032">
    <property type="entry name" value="Sig_transdc_resp-reg_C-effctor"/>
</dbReference>
<keyword evidence="4 7" id="KW-0238">DNA-binding</keyword>
<gene>
    <name evidence="10" type="ORF">GCM10023173_01160</name>
</gene>
<keyword evidence="2" id="KW-0902">Two-component regulatory system</keyword>